<keyword evidence="10" id="KW-1185">Reference proteome</keyword>
<accession>A0A559KE27</accession>
<keyword evidence="6" id="KW-0406">Ion transport</keyword>
<dbReference type="GO" id="GO:0008324">
    <property type="term" value="F:monoatomic cation transmembrane transporter activity"/>
    <property type="evidence" value="ECO:0007669"/>
    <property type="project" value="InterPro"/>
</dbReference>
<feature type="transmembrane region" description="Helical" evidence="8">
    <location>
        <begin position="14"/>
        <end position="38"/>
    </location>
</feature>
<evidence type="ECO:0000256" key="8">
    <source>
        <dbReference type="SAM" id="Phobius"/>
    </source>
</evidence>
<evidence type="ECO:0000256" key="4">
    <source>
        <dbReference type="ARBA" id="ARBA00022692"/>
    </source>
</evidence>
<dbReference type="OrthoDB" id="9810952at2"/>
<dbReference type="EMBL" id="VNJI01000008">
    <property type="protein sequence ID" value="TVY10385.1"/>
    <property type="molecule type" value="Genomic_DNA"/>
</dbReference>
<evidence type="ECO:0000313" key="10">
    <source>
        <dbReference type="Proteomes" id="UP000317036"/>
    </source>
</evidence>
<reference evidence="9 10" key="1">
    <citation type="submission" date="2019-07" db="EMBL/GenBank/DDBJ databases">
        <authorList>
            <person name="Kim J."/>
        </authorList>
    </citation>
    <scope>NUCLEOTIDE SEQUENCE [LARGE SCALE GENOMIC DNA]</scope>
    <source>
        <strain evidence="9 10">JC52</strain>
    </source>
</reference>
<dbReference type="InterPro" id="IPR003445">
    <property type="entry name" value="Cat_transpt"/>
</dbReference>
<gene>
    <name evidence="9" type="ORF">FPZ49_08275</name>
</gene>
<evidence type="ECO:0000256" key="5">
    <source>
        <dbReference type="ARBA" id="ARBA00022989"/>
    </source>
</evidence>
<keyword evidence="5 8" id="KW-1133">Transmembrane helix</keyword>
<dbReference type="RefSeq" id="WP_144845423.1">
    <property type="nucleotide sequence ID" value="NZ_VNJI01000008.1"/>
</dbReference>
<dbReference type="Proteomes" id="UP000317036">
    <property type="component" value="Unassembled WGS sequence"/>
</dbReference>
<dbReference type="GO" id="GO:0030001">
    <property type="term" value="P:metal ion transport"/>
    <property type="evidence" value="ECO:0007669"/>
    <property type="project" value="UniProtKB-ARBA"/>
</dbReference>
<keyword evidence="2" id="KW-0813">Transport</keyword>
<evidence type="ECO:0000256" key="7">
    <source>
        <dbReference type="ARBA" id="ARBA00023136"/>
    </source>
</evidence>
<dbReference type="GO" id="GO:0005886">
    <property type="term" value="C:plasma membrane"/>
    <property type="evidence" value="ECO:0007669"/>
    <property type="project" value="UniProtKB-SubCell"/>
</dbReference>
<organism evidence="9 10">
    <name type="scientific">Paenibacillus cremeus</name>
    <dbReference type="NCBI Taxonomy" id="2163881"/>
    <lineage>
        <taxon>Bacteria</taxon>
        <taxon>Bacillati</taxon>
        <taxon>Bacillota</taxon>
        <taxon>Bacilli</taxon>
        <taxon>Bacillales</taxon>
        <taxon>Paenibacillaceae</taxon>
        <taxon>Paenibacillus</taxon>
    </lineage>
</organism>
<evidence type="ECO:0000256" key="3">
    <source>
        <dbReference type="ARBA" id="ARBA00022475"/>
    </source>
</evidence>
<proteinExistence type="predicted"/>
<comment type="caution">
    <text evidence="9">The sequence shown here is derived from an EMBL/GenBank/DDBJ whole genome shotgun (WGS) entry which is preliminary data.</text>
</comment>
<dbReference type="PANTHER" id="PTHR32024:SF1">
    <property type="entry name" value="KTR SYSTEM POTASSIUM UPTAKE PROTEIN B"/>
    <property type="match status" value="1"/>
</dbReference>
<evidence type="ECO:0000256" key="2">
    <source>
        <dbReference type="ARBA" id="ARBA00022448"/>
    </source>
</evidence>
<keyword evidence="7 8" id="KW-0472">Membrane</keyword>
<dbReference type="PANTHER" id="PTHR32024">
    <property type="entry name" value="TRK SYSTEM POTASSIUM UPTAKE PROTEIN TRKG-RELATED"/>
    <property type="match status" value="1"/>
</dbReference>
<comment type="subcellular location">
    <subcellularLocation>
        <location evidence="1">Cell membrane</location>
        <topology evidence="1">Multi-pass membrane protein</topology>
    </subcellularLocation>
</comment>
<dbReference type="Pfam" id="PF02386">
    <property type="entry name" value="TrkH"/>
    <property type="match status" value="1"/>
</dbReference>
<name>A0A559KE27_9BACL</name>
<evidence type="ECO:0000313" key="9">
    <source>
        <dbReference type="EMBL" id="TVY10385.1"/>
    </source>
</evidence>
<evidence type="ECO:0000256" key="6">
    <source>
        <dbReference type="ARBA" id="ARBA00023065"/>
    </source>
</evidence>
<sequence>MKILFETVSAFGTVGYILGLTTDLSVPCTVLLIFLMFAGRLSPLTIAYAIHPEGIL</sequence>
<keyword evidence="4 8" id="KW-0812">Transmembrane</keyword>
<evidence type="ECO:0000256" key="1">
    <source>
        <dbReference type="ARBA" id="ARBA00004651"/>
    </source>
</evidence>
<dbReference type="AlphaFoldDB" id="A0A559KE27"/>
<protein>
    <submittedName>
        <fullName evidence="9">Uncharacterized protein</fullName>
    </submittedName>
</protein>
<keyword evidence="3" id="KW-1003">Cell membrane</keyword>